<organism evidence="2 6">
    <name type="scientific">Phytophthora rubi</name>
    <dbReference type="NCBI Taxonomy" id="129364"/>
    <lineage>
        <taxon>Eukaryota</taxon>
        <taxon>Sar</taxon>
        <taxon>Stramenopiles</taxon>
        <taxon>Oomycota</taxon>
        <taxon>Peronosporomycetes</taxon>
        <taxon>Peronosporales</taxon>
        <taxon>Peronosporaceae</taxon>
        <taxon>Phytophthora</taxon>
    </lineage>
</organism>
<reference evidence="4 6" key="1">
    <citation type="submission" date="2018-09" db="EMBL/GenBank/DDBJ databases">
        <title>Genomic investigation of the strawberry pathogen Phytophthora fragariae indicates pathogenicity is determined by transcriptional variation in three key races.</title>
        <authorList>
            <person name="Adams T.M."/>
            <person name="Armitage A.D."/>
            <person name="Sobczyk M.K."/>
            <person name="Bates H.J."/>
            <person name="Dunwell J.M."/>
            <person name="Nellist C.F."/>
            <person name="Harrison R.J."/>
        </authorList>
    </citation>
    <scope>NUCLEOTIDE SEQUENCE [LARGE SCALE GENOMIC DNA]</scope>
    <source>
        <strain evidence="1 4">SCRP249</strain>
        <strain evidence="2 6">SCRP324</strain>
        <strain evidence="3 5">SCRP333</strain>
    </source>
</reference>
<protein>
    <submittedName>
        <fullName evidence="2">Uncharacterized protein</fullName>
    </submittedName>
</protein>
<accession>A0A6A3IEG0</accession>
<evidence type="ECO:0000313" key="1">
    <source>
        <dbReference type="EMBL" id="KAE8977037.1"/>
    </source>
</evidence>
<dbReference type="EMBL" id="QXFT01003447">
    <property type="protein sequence ID" value="KAE9285712.1"/>
    <property type="molecule type" value="Genomic_DNA"/>
</dbReference>
<proteinExistence type="predicted"/>
<evidence type="ECO:0000313" key="3">
    <source>
        <dbReference type="EMBL" id="KAE9285712.1"/>
    </source>
</evidence>
<comment type="caution">
    <text evidence="2">The sequence shown here is derived from an EMBL/GenBank/DDBJ whole genome shotgun (WGS) entry which is preliminary data.</text>
</comment>
<dbReference type="Proteomes" id="UP000434957">
    <property type="component" value="Unassembled WGS sequence"/>
</dbReference>
<dbReference type="OrthoDB" id="89724at2759"/>
<dbReference type="Proteomes" id="UP000435112">
    <property type="component" value="Unassembled WGS sequence"/>
</dbReference>
<dbReference type="AlphaFoldDB" id="A0A6A3IEG0"/>
<dbReference type="EMBL" id="QXFU01003117">
    <property type="protein sequence ID" value="KAE8978183.1"/>
    <property type="molecule type" value="Genomic_DNA"/>
</dbReference>
<sequence>MEQRWGFLVPWTEVLRTRIKYRWPEAEEGVWAFQRRFLEVYPPARFEESNREGDLSEEAEKDFQVTSQKFREALALLAAVAYVDQSAWRYLLEHQCGVDLGVEGEEIFEEEIAVLFQLYMIKGGDEIQFPPKFGTRSGSMVRGRPTQ</sequence>
<gene>
    <name evidence="1" type="ORF">PR001_g25244</name>
    <name evidence="2" type="ORF">PR002_g24791</name>
    <name evidence="3" type="ORF">PR003_g26506</name>
</gene>
<dbReference type="Proteomes" id="UP000429607">
    <property type="component" value="Unassembled WGS sequence"/>
</dbReference>
<evidence type="ECO:0000313" key="5">
    <source>
        <dbReference type="Proteomes" id="UP000434957"/>
    </source>
</evidence>
<keyword evidence="5" id="KW-1185">Reference proteome</keyword>
<evidence type="ECO:0000313" key="2">
    <source>
        <dbReference type="EMBL" id="KAE8978183.1"/>
    </source>
</evidence>
<dbReference type="EMBL" id="QXFV01003407">
    <property type="protein sequence ID" value="KAE8977037.1"/>
    <property type="molecule type" value="Genomic_DNA"/>
</dbReference>
<name>A0A6A3IEG0_9STRA</name>
<evidence type="ECO:0000313" key="6">
    <source>
        <dbReference type="Proteomes" id="UP000435112"/>
    </source>
</evidence>
<evidence type="ECO:0000313" key="4">
    <source>
        <dbReference type="Proteomes" id="UP000429607"/>
    </source>
</evidence>